<sequence length="169" mass="18934">MKHAGSTDLEWCREDPDLEAAVVRGNTSVVLPPSTVSRETKCYNCNQYGHIAVNCPAPSTRTARNYDDRRRAENDRGSQYRSNTRTSDDSAHRAAGSSGPKDTELKPLSSTGTGLTKRSFRVRLRTDMPCIRWNDGNCSEPCLNRQIHICDKCMQKGHRRDTCPDNDTS</sequence>
<dbReference type="Gene3D" id="4.10.60.10">
    <property type="entry name" value="Zinc finger, CCHC-type"/>
    <property type="match status" value="1"/>
</dbReference>
<dbReference type="AlphaFoldDB" id="A0A1D1VD44"/>
<dbReference type="OrthoDB" id="8067401at2759"/>
<keyword evidence="1" id="KW-0479">Metal-binding</keyword>
<dbReference type="EMBL" id="BDGG01000005">
    <property type="protein sequence ID" value="GAU98820.1"/>
    <property type="molecule type" value="Genomic_DNA"/>
</dbReference>
<comment type="caution">
    <text evidence="4">The sequence shown here is derived from an EMBL/GenBank/DDBJ whole genome shotgun (WGS) entry which is preliminary data.</text>
</comment>
<dbReference type="InterPro" id="IPR001878">
    <property type="entry name" value="Znf_CCHC"/>
</dbReference>
<keyword evidence="1" id="KW-0862">Zinc</keyword>
<evidence type="ECO:0000259" key="3">
    <source>
        <dbReference type="PROSITE" id="PS50158"/>
    </source>
</evidence>
<keyword evidence="5" id="KW-1185">Reference proteome</keyword>
<protein>
    <recommendedName>
        <fullName evidence="3">CCHC-type domain-containing protein</fullName>
    </recommendedName>
</protein>
<dbReference type="Pfam" id="PF00098">
    <property type="entry name" value="zf-CCHC"/>
    <property type="match status" value="1"/>
</dbReference>
<accession>A0A1D1VD44</accession>
<feature type="compositionally biased region" description="Basic and acidic residues" evidence="2">
    <location>
        <begin position="64"/>
        <end position="78"/>
    </location>
</feature>
<dbReference type="InterPro" id="IPR036875">
    <property type="entry name" value="Znf_CCHC_sf"/>
</dbReference>
<dbReference type="SMART" id="SM00343">
    <property type="entry name" value="ZnF_C2HC"/>
    <property type="match status" value="2"/>
</dbReference>
<keyword evidence="1" id="KW-0863">Zinc-finger</keyword>
<feature type="region of interest" description="Disordered" evidence="2">
    <location>
        <begin position="59"/>
        <end position="114"/>
    </location>
</feature>
<evidence type="ECO:0000313" key="4">
    <source>
        <dbReference type="EMBL" id="GAU98820.1"/>
    </source>
</evidence>
<dbReference type="GO" id="GO:0003676">
    <property type="term" value="F:nucleic acid binding"/>
    <property type="evidence" value="ECO:0007669"/>
    <property type="project" value="InterPro"/>
</dbReference>
<evidence type="ECO:0000313" key="5">
    <source>
        <dbReference type="Proteomes" id="UP000186922"/>
    </source>
</evidence>
<dbReference type="PROSITE" id="PS50158">
    <property type="entry name" value="ZF_CCHC"/>
    <property type="match status" value="1"/>
</dbReference>
<reference evidence="4 5" key="1">
    <citation type="journal article" date="2016" name="Nat. Commun.">
        <title>Extremotolerant tardigrade genome and improved radiotolerance of human cultured cells by tardigrade-unique protein.</title>
        <authorList>
            <person name="Hashimoto T."/>
            <person name="Horikawa D.D."/>
            <person name="Saito Y."/>
            <person name="Kuwahara H."/>
            <person name="Kozuka-Hata H."/>
            <person name="Shin-I T."/>
            <person name="Minakuchi Y."/>
            <person name="Ohishi K."/>
            <person name="Motoyama A."/>
            <person name="Aizu T."/>
            <person name="Enomoto A."/>
            <person name="Kondo K."/>
            <person name="Tanaka S."/>
            <person name="Hara Y."/>
            <person name="Koshikawa S."/>
            <person name="Sagara H."/>
            <person name="Miura T."/>
            <person name="Yokobori S."/>
            <person name="Miyagawa K."/>
            <person name="Suzuki Y."/>
            <person name="Kubo T."/>
            <person name="Oyama M."/>
            <person name="Kohara Y."/>
            <person name="Fujiyama A."/>
            <person name="Arakawa K."/>
            <person name="Katayama T."/>
            <person name="Toyoda A."/>
            <person name="Kunieda T."/>
        </authorList>
    </citation>
    <scope>NUCLEOTIDE SEQUENCE [LARGE SCALE GENOMIC DNA]</scope>
    <source>
        <strain evidence="4 5">YOKOZUNA-1</strain>
    </source>
</reference>
<name>A0A1D1VD44_RAMVA</name>
<feature type="domain" description="CCHC-type" evidence="3">
    <location>
        <begin position="41"/>
        <end position="56"/>
    </location>
</feature>
<dbReference type="Proteomes" id="UP000186922">
    <property type="component" value="Unassembled WGS sequence"/>
</dbReference>
<gene>
    <name evidence="4" type="primary">RvY_09913-1</name>
    <name evidence="4" type="synonym">RvY_09913.1</name>
    <name evidence="4" type="ORF">RvY_09913</name>
</gene>
<organism evidence="4 5">
    <name type="scientific">Ramazzottius varieornatus</name>
    <name type="common">Water bear</name>
    <name type="synonym">Tardigrade</name>
    <dbReference type="NCBI Taxonomy" id="947166"/>
    <lineage>
        <taxon>Eukaryota</taxon>
        <taxon>Metazoa</taxon>
        <taxon>Ecdysozoa</taxon>
        <taxon>Tardigrada</taxon>
        <taxon>Eutardigrada</taxon>
        <taxon>Parachela</taxon>
        <taxon>Hypsibioidea</taxon>
        <taxon>Ramazzottiidae</taxon>
        <taxon>Ramazzottius</taxon>
    </lineage>
</organism>
<evidence type="ECO:0000256" key="1">
    <source>
        <dbReference type="PROSITE-ProRule" id="PRU00047"/>
    </source>
</evidence>
<proteinExistence type="predicted"/>
<dbReference type="GO" id="GO:0008270">
    <property type="term" value="F:zinc ion binding"/>
    <property type="evidence" value="ECO:0007669"/>
    <property type="project" value="UniProtKB-KW"/>
</dbReference>
<dbReference type="SUPFAM" id="SSF57756">
    <property type="entry name" value="Retrovirus zinc finger-like domains"/>
    <property type="match status" value="1"/>
</dbReference>
<evidence type="ECO:0000256" key="2">
    <source>
        <dbReference type="SAM" id="MobiDB-lite"/>
    </source>
</evidence>